<dbReference type="EMBL" id="FUIG01000019">
    <property type="protein sequence ID" value="SJM30151.1"/>
    <property type="molecule type" value="Genomic_DNA"/>
</dbReference>
<dbReference type="Proteomes" id="UP000245698">
    <property type="component" value="Unassembled WGS sequence"/>
</dbReference>
<organism evidence="2 3">
    <name type="scientific">Mesorhizobium delmotii</name>
    <dbReference type="NCBI Taxonomy" id="1631247"/>
    <lineage>
        <taxon>Bacteria</taxon>
        <taxon>Pseudomonadati</taxon>
        <taxon>Pseudomonadota</taxon>
        <taxon>Alphaproteobacteria</taxon>
        <taxon>Hyphomicrobiales</taxon>
        <taxon>Phyllobacteriaceae</taxon>
        <taxon>Mesorhizobium</taxon>
    </lineage>
</organism>
<evidence type="ECO:0000313" key="2">
    <source>
        <dbReference type="EMBL" id="SJM30151.1"/>
    </source>
</evidence>
<evidence type="ECO:0000256" key="1">
    <source>
        <dbReference type="SAM" id="MobiDB-lite"/>
    </source>
</evidence>
<gene>
    <name evidence="2" type="ORF">BQ8482_130050</name>
</gene>
<proteinExistence type="predicted"/>
<reference evidence="3" key="1">
    <citation type="submission" date="2016-12" db="EMBL/GenBank/DDBJ databases">
        <authorList>
            <person name="Brunel B."/>
        </authorList>
    </citation>
    <scope>NUCLEOTIDE SEQUENCE [LARGE SCALE GENOMIC DNA]</scope>
</reference>
<sequence length="121" mass="13274">MMVCRLVMNFLATAETLIPAARLSRTSCFCLSLRVDGHPRALPSVLARLRPPSLQRRSTPSSGPMRRSPGTAAERLSRRAMGSACQLRVDIAYRGRTGDGMLRHPSFKMSLAFSEARAGEL</sequence>
<keyword evidence="3" id="KW-1185">Reference proteome</keyword>
<dbReference type="AlphaFoldDB" id="A0A2P9AG94"/>
<evidence type="ECO:0000313" key="3">
    <source>
        <dbReference type="Proteomes" id="UP000245698"/>
    </source>
</evidence>
<accession>A0A2P9AG94</accession>
<feature type="region of interest" description="Disordered" evidence="1">
    <location>
        <begin position="49"/>
        <end position="79"/>
    </location>
</feature>
<protein>
    <submittedName>
        <fullName evidence="2">Uncharacterized protein</fullName>
    </submittedName>
</protein>
<name>A0A2P9AG94_9HYPH</name>